<dbReference type="STRING" id="112234.SAMN05421768_10631"/>
<accession>A0A1N7ILH9</accession>
<name>A0A1N7ILH9_9FLAO</name>
<feature type="signal peptide" evidence="1">
    <location>
        <begin position="1"/>
        <end position="23"/>
    </location>
</feature>
<evidence type="ECO:0000259" key="2">
    <source>
        <dbReference type="Pfam" id="PF01345"/>
    </source>
</evidence>
<dbReference type="OrthoDB" id="919278at2"/>
<feature type="domain" description="DUF6923" evidence="3">
    <location>
        <begin position="705"/>
        <end position="939"/>
    </location>
</feature>
<dbReference type="EMBL" id="CP033926">
    <property type="protein sequence ID" value="AZA98535.1"/>
    <property type="molecule type" value="Genomic_DNA"/>
</dbReference>
<dbReference type="Pfam" id="PF21959">
    <property type="entry name" value="DUF6923"/>
    <property type="match status" value="2"/>
</dbReference>
<evidence type="ECO:0000313" key="7">
    <source>
        <dbReference type="Proteomes" id="UP000279541"/>
    </source>
</evidence>
<proteinExistence type="predicted"/>
<keyword evidence="7" id="KW-1185">Reference proteome</keyword>
<reference evidence="4 7" key="2">
    <citation type="submission" date="2018-11" db="EMBL/GenBank/DDBJ databases">
        <title>Proposal to divide the Flavobacteriaceae and reorganize its genera based on Amino Acid Identity values calculated from whole genome sequences.</title>
        <authorList>
            <person name="Nicholson A.C."/>
            <person name="Gulvik C.A."/>
            <person name="Whitney A.M."/>
            <person name="Humrighouse B.W."/>
            <person name="Bell M."/>
            <person name="Holmes B."/>
            <person name="Steigerwalt A.G."/>
            <person name="Villarma A."/>
            <person name="Sheth M."/>
            <person name="Batra D."/>
            <person name="Pryor J."/>
            <person name="Bernardet J.-F."/>
            <person name="Hugo C."/>
            <person name="Kampfer P."/>
            <person name="Newman J."/>
            <person name="McQuiston J.R."/>
        </authorList>
    </citation>
    <scope>NUCLEOTIDE SEQUENCE [LARGE SCALE GENOMIC DNA]</scope>
    <source>
        <strain evidence="4 7">DSM 16927</strain>
    </source>
</reference>
<gene>
    <name evidence="4" type="ORF">EG359_02460</name>
    <name evidence="5" type="ORF">SAMN05421768_10631</name>
</gene>
<evidence type="ECO:0000313" key="5">
    <source>
        <dbReference type="EMBL" id="SIS37925.1"/>
    </source>
</evidence>
<evidence type="ECO:0000259" key="3">
    <source>
        <dbReference type="Pfam" id="PF21959"/>
    </source>
</evidence>
<evidence type="ECO:0000313" key="6">
    <source>
        <dbReference type="Proteomes" id="UP000186106"/>
    </source>
</evidence>
<reference evidence="5 6" key="1">
    <citation type="submission" date="2017-01" db="EMBL/GenBank/DDBJ databases">
        <authorList>
            <person name="Mah S.A."/>
            <person name="Swanson W.J."/>
            <person name="Moy G.W."/>
            <person name="Vacquier V.D."/>
        </authorList>
    </citation>
    <scope>NUCLEOTIDE SEQUENCE [LARGE SCALE GENOMIC DNA]</scope>
    <source>
        <strain evidence="5 6">DSM 16927</strain>
    </source>
</reference>
<dbReference type="Proteomes" id="UP000279541">
    <property type="component" value="Chromosome"/>
</dbReference>
<feature type="domain" description="DUF11" evidence="2">
    <location>
        <begin position="950"/>
        <end position="1071"/>
    </location>
</feature>
<protein>
    <submittedName>
        <fullName evidence="5">Conserved repeat domain-containing protein</fullName>
    </submittedName>
    <submittedName>
        <fullName evidence="4">DUF11 domain-containing protein</fullName>
    </submittedName>
</protein>
<feature type="chain" id="PRO_5044563506" evidence="1">
    <location>
        <begin position="24"/>
        <end position="1537"/>
    </location>
</feature>
<dbReference type="InterPro" id="IPR054215">
    <property type="entry name" value="DUF6923"/>
</dbReference>
<sequence>MKKTQFFHFFVIFLLLISASLYAQNITLLGSTTTKASGSGGGGVPPSLSWNIPAGSNRVMVVTYWFERDHRPTPFGDNYPSGNYGQDYIPPTVSGIAMTGTSNRYTYSRNDLTAATLTNAHFSTLMQRNILTDANGLPTGNATIAFPNINLPKDPGDELIVHIEVYANVSSATNYDLGGSSWGNDNSNANSFTYSSIPTQTQIGRSNSEVVYTAFAGITKDETFSITPAAWLSSTNTNVTNTGGSAFTAVNNEPDGIRSGTYYSTGNASAPSMTLTRPSSNAIFGVRLNFFALLPLAKPSVSGTVYKDTDGATNINGTGDNAGGLYVNAVGSDGKVVYSAAVASNGTFTIPAGYVTEGSTYTFQLSKNQGTIGATAPAKQLPTGWVTVGEATSATGNDGTADGTISLDIDATAVAGLRYGINDTSTPVTCTGGTANIPRSGTVTVNGVTINTSYTGLVGSYPSNYNSSCSSTIGLSANSLFVGGPGNILPNSTTKWSITLNFNKPVNDLIIVLGATGNLQSENFIFNSNGGAVSITAGTNCYSTISGNTIISGNGAPNTSGGGGGYFRISAPSAYTQLTINGDGGSDGSLMALCSLSITPAAVCNAGTTAPAVQNLSNVCPATTIDLTNAHTGTVPAGAALAWFTNNAHTGTALSGTQITQAGAGTYYAFYYDSVNACYSPASTPVTVTISVCPTLCSPTAFLSQDQTLYKIDTSTNPFTYTAIGTANVGGTGSPQAYNGTGYNSMDGYLYAVRGELPASNGGPAERYLIKIDPNTGQMVGVPRQIVNTNGNQIVTGPYVNGDFDTSGNYYIKTANNIGVYKVNVATAIAQSIPFNPSVNVSSSDIAYNINDGLFYGVSQLGSGENQLFKFDPANGNIVFIGTPFDNVGVFGAMIGANGKIYGATNGGEFYQFDLITGRPTLISGAPASINNDGANCPTNDLIFSADPYITKTDNTATYIAGTTTTYTIEAGNNGPFGMIGALVQDSVPAGIPAANMSYSVPVLTGGATTSITGIQTGALSDVVSLPVGATITYTVTVNIPAGFTGNLTNTATITSPPSVPDTNTANNTVTDTDTQALATLCSSEVFLSRTGAPSTTQLFGVNFSTGNPSGLNAVGGNAPYVYNGMAHNPKDGFIYAMDQNGPNLLKINPGTGVVTNLGTVPGLVSGLYAGEIDNNGIYYISGGSNRLYKIDLTVTPLAATSVLYSGGVSPGYLDLGYNVNDGFLYGISGSTLNRIDPANGNITTIGTATHPGTYGGMIGANGDIYGVLNAGGIHKFNITTGVHTVVTTISSGSGADAAHCVTSPLVFDANLSVTKNDGTLNYVPGSTTIYTIVVKNNGPFGLQDAKVSDLVPAGIPAANVSYTAVVSAGSSTNVTGTMTGAINDLVSLPKDGTVTYTVTVNIPASFTGDLVNTVTVTPPINVNDTDMTNNTATDTDSGVCYRDPVTTGTTAGTKVGITLLKRAGTDNADNWPMVRKGGHIALESNTQGFVVTRIAKADLGNITAPQEGMMMYDTTDKCLKIYSDGLWKCFSTPACP</sequence>
<dbReference type="EMBL" id="FTNZ01000006">
    <property type="protein sequence ID" value="SIS37925.1"/>
    <property type="molecule type" value="Genomic_DNA"/>
</dbReference>
<dbReference type="InterPro" id="IPR001434">
    <property type="entry name" value="OmcB-like_DUF11"/>
</dbReference>
<organism evidence="5 6">
    <name type="scientific">Chryseobacterium joostei</name>
    <dbReference type="NCBI Taxonomy" id="112234"/>
    <lineage>
        <taxon>Bacteria</taxon>
        <taxon>Pseudomonadati</taxon>
        <taxon>Bacteroidota</taxon>
        <taxon>Flavobacteriia</taxon>
        <taxon>Flavobacteriales</taxon>
        <taxon>Weeksellaceae</taxon>
        <taxon>Chryseobacterium group</taxon>
        <taxon>Chryseobacterium</taxon>
    </lineage>
</organism>
<dbReference type="KEGG" id="cjt:EG359_02460"/>
<feature type="domain" description="DUF11" evidence="2">
    <location>
        <begin position="1312"/>
        <end position="1435"/>
    </location>
</feature>
<dbReference type="SUPFAM" id="SSF63825">
    <property type="entry name" value="YWTD domain"/>
    <property type="match status" value="2"/>
</dbReference>
<keyword evidence="1" id="KW-0732">Signal</keyword>
<evidence type="ECO:0000256" key="1">
    <source>
        <dbReference type="SAM" id="SignalP"/>
    </source>
</evidence>
<dbReference type="Proteomes" id="UP000186106">
    <property type="component" value="Unassembled WGS sequence"/>
</dbReference>
<feature type="domain" description="DUF6923" evidence="3">
    <location>
        <begin position="1087"/>
        <end position="1303"/>
    </location>
</feature>
<evidence type="ECO:0000313" key="4">
    <source>
        <dbReference type="EMBL" id="AZA98535.1"/>
    </source>
</evidence>
<dbReference type="Pfam" id="PF01345">
    <property type="entry name" value="DUF11"/>
    <property type="match status" value="2"/>
</dbReference>
<dbReference type="RefSeq" id="WP_076355349.1">
    <property type="nucleotide sequence ID" value="NZ_CP033926.1"/>
</dbReference>